<dbReference type="AlphaFoldDB" id="A0A1J8QLN3"/>
<feature type="transmembrane region" description="Helical" evidence="2">
    <location>
        <begin position="214"/>
        <end position="235"/>
    </location>
</feature>
<keyword evidence="2" id="KW-1133">Transmembrane helix</keyword>
<dbReference type="Proteomes" id="UP000183567">
    <property type="component" value="Unassembled WGS sequence"/>
</dbReference>
<evidence type="ECO:0000256" key="1">
    <source>
        <dbReference type="SAM" id="MobiDB-lite"/>
    </source>
</evidence>
<proteinExistence type="predicted"/>
<evidence type="ECO:0000313" key="3">
    <source>
        <dbReference type="EMBL" id="OJA12676.1"/>
    </source>
</evidence>
<feature type="region of interest" description="Disordered" evidence="1">
    <location>
        <begin position="1"/>
        <end position="67"/>
    </location>
</feature>
<keyword evidence="2" id="KW-0472">Membrane</keyword>
<feature type="compositionally biased region" description="Polar residues" evidence="1">
    <location>
        <begin position="301"/>
        <end position="332"/>
    </location>
</feature>
<accession>A0A1J8QLN3</accession>
<gene>
    <name evidence="3" type="ORF">AZE42_10143</name>
</gene>
<reference evidence="3 4" key="1">
    <citation type="submission" date="2016-03" db="EMBL/GenBank/DDBJ databases">
        <title>Comparative genomics of the ectomycorrhizal sister species Rhizopogon vinicolor and Rhizopogon vesiculosus (Basidiomycota: Boletales) reveals a divergence of the mating type B locus.</title>
        <authorList>
            <person name="Mujic A.B."/>
            <person name="Kuo A."/>
            <person name="Tritt A."/>
            <person name="Lipzen A."/>
            <person name="Chen C."/>
            <person name="Johnson J."/>
            <person name="Sharma A."/>
            <person name="Barry K."/>
            <person name="Grigoriev I.V."/>
            <person name="Spatafora J.W."/>
        </authorList>
    </citation>
    <scope>NUCLEOTIDE SEQUENCE [LARGE SCALE GENOMIC DNA]</scope>
    <source>
        <strain evidence="3 4">AM-OR11-056</strain>
    </source>
</reference>
<dbReference type="STRING" id="180088.A0A1J8QLN3"/>
<comment type="caution">
    <text evidence="3">The sequence shown here is derived from an EMBL/GenBank/DDBJ whole genome shotgun (WGS) entry which is preliminary data.</text>
</comment>
<feature type="compositionally biased region" description="Basic and acidic residues" evidence="1">
    <location>
        <begin position="400"/>
        <end position="411"/>
    </location>
</feature>
<sequence length="444" mass="47693">MASGEMFNPESVSDHCLSSSSVTGKYDSPPSRSPEIDSAQYVEATMDISSSGRTLPDRPSRLASFTRNPSSYDEVTLSQVLLGVRATATSPSSTNRSHTTSNAIATLELASPETTTKPSFSSTWFTHSHAYGYPHPDRGRFSNTWKSHSTTTTSLPLPVSPPITPTTPATSSSGVWVTGESSGTASGSSGPTPTAAQTTVVTSFPYTTVIVSHLAMILGPVLGVFSLVALGVIFCKCRTYRRRASRWAQLTTQSPQSDHGDQRRLLRDTTPLDATSALLGGQILTPPRARTRTHWGRSQADDSSQISQGQTVTSNPFENDSFPDRSQTTESPRNNHRDSVDSVSTQMHFLPGSGAGSEIFRSISTLETTVSSELNFVVPVPSDTASTYSSYFSPTGHYRAQPEDKGEKSLEQDGNNILPSYVPGTFLPAASARLRALLDEARRS</sequence>
<evidence type="ECO:0000256" key="2">
    <source>
        <dbReference type="SAM" id="Phobius"/>
    </source>
</evidence>
<protein>
    <submittedName>
        <fullName evidence="3">Uncharacterized protein</fullName>
    </submittedName>
</protein>
<dbReference type="OrthoDB" id="2689615at2759"/>
<dbReference type="EMBL" id="LVVM01004538">
    <property type="protein sequence ID" value="OJA12676.1"/>
    <property type="molecule type" value="Genomic_DNA"/>
</dbReference>
<feature type="region of interest" description="Disordered" evidence="1">
    <location>
        <begin position="151"/>
        <end position="194"/>
    </location>
</feature>
<keyword evidence="2" id="KW-0812">Transmembrane</keyword>
<keyword evidence="4" id="KW-1185">Reference proteome</keyword>
<feature type="region of interest" description="Disordered" evidence="1">
    <location>
        <begin position="397"/>
        <end position="417"/>
    </location>
</feature>
<feature type="compositionally biased region" description="Low complexity" evidence="1">
    <location>
        <begin position="181"/>
        <end position="194"/>
    </location>
</feature>
<name>A0A1J8QLN3_9AGAM</name>
<evidence type="ECO:0000313" key="4">
    <source>
        <dbReference type="Proteomes" id="UP000183567"/>
    </source>
</evidence>
<organism evidence="3 4">
    <name type="scientific">Rhizopogon vesiculosus</name>
    <dbReference type="NCBI Taxonomy" id="180088"/>
    <lineage>
        <taxon>Eukaryota</taxon>
        <taxon>Fungi</taxon>
        <taxon>Dikarya</taxon>
        <taxon>Basidiomycota</taxon>
        <taxon>Agaricomycotina</taxon>
        <taxon>Agaricomycetes</taxon>
        <taxon>Agaricomycetidae</taxon>
        <taxon>Boletales</taxon>
        <taxon>Suillineae</taxon>
        <taxon>Rhizopogonaceae</taxon>
        <taxon>Rhizopogon</taxon>
    </lineage>
</organism>
<feature type="region of interest" description="Disordered" evidence="1">
    <location>
        <begin position="277"/>
        <end position="343"/>
    </location>
</feature>